<comment type="caution">
    <text evidence="3">The sequence shown here is derived from an EMBL/GenBank/DDBJ whole genome shotgun (WGS) entry which is preliminary data.</text>
</comment>
<reference evidence="3 4" key="1">
    <citation type="journal article" date="2018" name="BMC Genomics">
        <title>Genomic evidence for intraspecific hybridization in a clonal and extremely halotolerant yeast.</title>
        <authorList>
            <person name="Gostincar C."/>
            <person name="Stajich J.E."/>
            <person name="Zupancic J."/>
            <person name="Zalar P."/>
            <person name="Gunde-Cimerman N."/>
        </authorList>
    </citation>
    <scope>NUCLEOTIDE SEQUENCE [LARGE SCALE GENOMIC DNA]</scope>
    <source>
        <strain evidence="3 4">EXF-171</strain>
    </source>
</reference>
<keyword evidence="1" id="KW-1133">Transmembrane helix</keyword>
<dbReference type="Pfam" id="PF00107">
    <property type="entry name" value="ADH_zinc_N"/>
    <property type="match status" value="1"/>
</dbReference>
<dbReference type="Gene3D" id="3.90.180.10">
    <property type="entry name" value="Medium-chain alcohol dehydrogenases, catalytic domain"/>
    <property type="match status" value="1"/>
</dbReference>
<dbReference type="SUPFAM" id="SSF50129">
    <property type="entry name" value="GroES-like"/>
    <property type="match status" value="1"/>
</dbReference>
<dbReference type="SUPFAM" id="SSF51735">
    <property type="entry name" value="NAD(P)-binding Rossmann-fold domains"/>
    <property type="match status" value="1"/>
</dbReference>
<protein>
    <recommendedName>
        <fullName evidence="2">Enoyl reductase (ER) domain-containing protein</fullName>
    </recommendedName>
</protein>
<dbReference type="PANTHER" id="PTHR45033">
    <property type="match status" value="1"/>
</dbReference>
<evidence type="ECO:0000313" key="4">
    <source>
        <dbReference type="Proteomes" id="UP000281468"/>
    </source>
</evidence>
<proteinExistence type="predicted"/>
<dbReference type="SMART" id="SM00829">
    <property type="entry name" value="PKS_ER"/>
    <property type="match status" value="1"/>
</dbReference>
<dbReference type="InterPro" id="IPR011032">
    <property type="entry name" value="GroES-like_sf"/>
</dbReference>
<organism evidence="3 4">
    <name type="scientific">Hortaea werneckii</name>
    <name type="common">Black yeast</name>
    <name type="synonym">Cladosporium werneckii</name>
    <dbReference type="NCBI Taxonomy" id="91943"/>
    <lineage>
        <taxon>Eukaryota</taxon>
        <taxon>Fungi</taxon>
        <taxon>Dikarya</taxon>
        <taxon>Ascomycota</taxon>
        <taxon>Pezizomycotina</taxon>
        <taxon>Dothideomycetes</taxon>
        <taxon>Dothideomycetidae</taxon>
        <taxon>Mycosphaerellales</taxon>
        <taxon>Teratosphaeriaceae</taxon>
        <taxon>Hortaea</taxon>
    </lineage>
</organism>
<evidence type="ECO:0000313" key="3">
    <source>
        <dbReference type="EMBL" id="RMY69168.1"/>
    </source>
</evidence>
<sequence length="387" mass="41469">MRRLSIRKYFSPSSTVYSTSPFIKMPKSIAIRKVDGKPGQVYYPLEHVDLPEPKPKDNEVVVKITAAALNHRDLFLRQHLYPGVTFGVPLLADGSGVVVSAGSSQEAQQWKGKRVVLNPGSGWRDDPEGPEAPQGYAILGGTKMNPLGTLGETVTIEASELEEAPKHLSSVEAAALPLTGLTAWRAVMTKSQQAKPGRNILITGIGGGVALMALLFASAAGANVFVTSGSEEKLKKAKAMGAAGGVNYKEEGWEKKLMGQLPAERKKLDAIIDGAGGEIVQKGTKMLRAGGVIVVYGMTISPKMPFLMSAVLQNIDVRGSTMGSRKEFADMVKFVDQKNLKPIISRTVFGLDNIDGINSLFEDMKSASQFGKLVVEVAKEDQVSSKL</sequence>
<evidence type="ECO:0000259" key="2">
    <source>
        <dbReference type="SMART" id="SM00829"/>
    </source>
</evidence>
<dbReference type="InterPro" id="IPR036291">
    <property type="entry name" value="NAD(P)-bd_dom_sf"/>
</dbReference>
<keyword evidence="1" id="KW-0812">Transmembrane</keyword>
<feature type="domain" description="Enoyl reductase (ER)" evidence="2">
    <location>
        <begin position="36"/>
        <end position="375"/>
    </location>
</feature>
<accession>A0A3M7DXX1</accession>
<dbReference type="VEuPathDB" id="FungiDB:BTJ68_07656"/>
<dbReference type="Gene3D" id="3.40.50.720">
    <property type="entry name" value="NAD(P)-binding Rossmann-like Domain"/>
    <property type="match status" value="1"/>
</dbReference>
<dbReference type="GO" id="GO:0016491">
    <property type="term" value="F:oxidoreductase activity"/>
    <property type="evidence" value="ECO:0007669"/>
    <property type="project" value="InterPro"/>
</dbReference>
<dbReference type="Pfam" id="PF08240">
    <property type="entry name" value="ADH_N"/>
    <property type="match status" value="1"/>
</dbReference>
<feature type="transmembrane region" description="Helical" evidence="1">
    <location>
        <begin position="200"/>
        <end position="226"/>
    </location>
</feature>
<evidence type="ECO:0000256" key="1">
    <source>
        <dbReference type="SAM" id="Phobius"/>
    </source>
</evidence>
<dbReference type="InterPro" id="IPR052711">
    <property type="entry name" value="Zinc_ADH-like"/>
</dbReference>
<dbReference type="InterPro" id="IPR013149">
    <property type="entry name" value="ADH-like_C"/>
</dbReference>
<name>A0A3M7DXX1_HORWE</name>
<dbReference type="InterPro" id="IPR020843">
    <property type="entry name" value="ER"/>
</dbReference>
<dbReference type="InterPro" id="IPR013154">
    <property type="entry name" value="ADH-like_N"/>
</dbReference>
<keyword evidence="1" id="KW-0472">Membrane</keyword>
<dbReference type="Proteomes" id="UP000281468">
    <property type="component" value="Unassembled WGS sequence"/>
</dbReference>
<dbReference type="FunFam" id="3.40.50.720:FF:000481">
    <property type="entry name" value="Alcohol dehydrogenase, variant"/>
    <property type="match status" value="1"/>
</dbReference>
<dbReference type="EMBL" id="QWIQ01001161">
    <property type="protein sequence ID" value="RMY69168.1"/>
    <property type="molecule type" value="Genomic_DNA"/>
</dbReference>
<dbReference type="AlphaFoldDB" id="A0A3M7DXX1"/>
<gene>
    <name evidence="3" type="ORF">D0862_14900</name>
</gene>
<dbReference type="CDD" id="cd05188">
    <property type="entry name" value="MDR"/>
    <property type="match status" value="1"/>
</dbReference>
<dbReference type="PANTHER" id="PTHR45033:SF3">
    <property type="entry name" value="DEHYDROGENASE, PUTATIVE (AFU_ORTHOLOGUE AFUA_2G13270)-RELATED"/>
    <property type="match status" value="1"/>
</dbReference>